<dbReference type="NCBIfam" id="TIGR03177">
    <property type="entry name" value="pilus_cpaB"/>
    <property type="match status" value="1"/>
</dbReference>
<sequence>MSGTTRIRQFLAVNRWLLVAVILCAAAVYISFHYVTQYMQQQAQQQRTVATAPVLVLTTATSAFEPIVPGDVTIRRYPATLVPPGALSSVASLTGAWTTEALGPGIPIVGSEIFYPKTSNVIAARINPHDMAVDLPLGSSDAVDGLINPGDHISLFTQITPAGSSNPVVEDFMNNIPVLAVNGSLAPSATPTTGQGLTLILALPPERIAALLFAESHGTLIAALDAPHSQAAVPVPYSQKTYLTPIP</sequence>
<evidence type="ECO:0000256" key="1">
    <source>
        <dbReference type="SAM" id="Phobius"/>
    </source>
</evidence>
<feature type="domain" description="Flp pilus assembly protein RcpC/CpaB" evidence="2">
    <location>
        <begin position="122"/>
        <end position="224"/>
    </location>
</feature>
<dbReference type="EMBL" id="PXYW01000140">
    <property type="protein sequence ID" value="PSR25949.1"/>
    <property type="molecule type" value="Genomic_DNA"/>
</dbReference>
<dbReference type="Proteomes" id="UP000242972">
    <property type="component" value="Unassembled WGS sequence"/>
</dbReference>
<comment type="caution">
    <text evidence="3">The sequence shown here is derived from an EMBL/GenBank/DDBJ whole genome shotgun (WGS) entry which is preliminary data.</text>
</comment>
<evidence type="ECO:0000313" key="3">
    <source>
        <dbReference type="EMBL" id="PSR25949.1"/>
    </source>
</evidence>
<dbReference type="InterPro" id="IPR017592">
    <property type="entry name" value="Pilus_assmbl_Flp-typ_CpaB"/>
</dbReference>
<keyword evidence="1" id="KW-1133">Transmembrane helix</keyword>
<reference evidence="3 4" key="1">
    <citation type="journal article" date="2014" name="BMC Genomics">
        <title>Comparison of environmental and isolate Sulfobacillus genomes reveals diverse carbon, sulfur, nitrogen, and hydrogen metabolisms.</title>
        <authorList>
            <person name="Justice N.B."/>
            <person name="Norman A."/>
            <person name="Brown C.T."/>
            <person name="Singh A."/>
            <person name="Thomas B.C."/>
            <person name="Banfield J.F."/>
        </authorList>
    </citation>
    <scope>NUCLEOTIDE SEQUENCE [LARGE SCALE GENOMIC DNA]</scope>
    <source>
        <strain evidence="3">AMDSBA4</strain>
    </source>
</reference>
<keyword evidence="1" id="KW-0472">Membrane</keyword>
<protein>
    <submittedName>
        <fullName evidence="3">Flp pilus assembly protein CpaB</fullName>
    </submittedName>
</protein>
<dbReference type="AlphaFoldDB" id="A0A2T2WUM2"/>
<accession>A0A2T2WUM2</accession>
<evidence type="ECO:0000313" key="4">
    <source>
        <dbReference type="Proteomes" id="UP000242972"/>
    </source>
</evidence>
<name>A0A2T2WUM2_9FIRM</name>
<dbReference type="InterPro" id="IPR031571">
    <property type="entry name" value="RcpC_dom"/>
</dbReference>
<feature type="transmembrane region" description="Helical" evidence="1">
    <location>
        <begin position="12"/>
        <end position="32"/>
    </location>
</feature>
<dbReference type="CDD" id="cd11614">
    <property type="entry name" value="SAF_CpaB_FlgA_like"/>
    <property type="match status" value="1"/>
</dbReference>
<dbReference type="Pfam" id="PF16976">
    <property type="entry name" value="RcpC"/>
    <property type="match status" value="1"/>
</dbReference>
<gene>
    <name evidence="3" type="primary">cpaB</name>
    <name evidence="3" type="ORF">C7B46_20425</name>
</gene>
<proteinExistence type="predicted"/>
<organism evidence="3 4">
    <name type="scientific">Sulfobacillus benefaciens</name>
    <dbReference type="NCBI Taxonomy" id="453960"/>
    <lineage>
        <taxon>Bacteria</taxon>
        <taxon>Bacillati</taxon>
        <taxon>Bacillota</taxon>
        <taxon>Clostridia</taxon>
        <taxon>Eubacteriales</taxon>
        <taxon>Clostridiales Family XVII. Incertae Sedis</taxon>
        <taxon>Sulfobacillus</taxon>
    </lineage>
</organism>
<keyword evidence="1" id="KW-0812">Transmembrane</keyword>
<evidence type="ECO:0000259" key="2">
    <source>
        <dbReference type="Pfam" id="PF16976"/>
    </source>
</evidence>